<proteinExistence type="predicted"/>
<sequence length="210" mass="24912">MFYIQIIFQKYPFARNKLTDYHVLKNNLFSENVWLLVIEGQYCNVILNIYFSWILTNWIIHTIFIATSYWWRHLLKYSELYFINQTFEIKVIFYNQTSMHSLFRFCYNLKISLCQYEYNLVTSLTLKEIGNYINLTAECFKNSEKNKNKDEGLSKTSSCVHHLTKLDQQLMNCDHQCSMMTGMLNSRKSYQLSKTLDSTATTVARLSVVG</sequence>
<gene>
    <name evidence="2" type="ORF">AGLY_010892</name>
</gene>
<comment type="caution">
    <text evidence="2">The sequence shown here is derived from an EMBL/GenBank/DDBJ whole genome shotgun (WGS) entry which is preliminary data.</text>
</comment>
<evidence type="ECO:0000256" key="1">
    <source>
        <dbReference type="SAM" id="Phobius"/>
    </source>
</evidence>
<keyword evidence="1" id="KW-0472">Membrane</keyword>
<feature type="transmembrane region" description="Helical" evidence="1">
    <location>
        <begin position="50"/>
        <end position="71"/>
    </location>
</feature>
<organism evidence="2 3">
    <name type="scientific">Aphis glycines</name>
    <name type="common">Soybean aphid</name>
    <dbReference type="NCBI Taxonomy" id="307491"/>
    <lineage>
        <taxon>Eukaryota</taxon>
        <taxon>Metazoa</taxon>
        <taxon>Ecdysozoa</taxon>
        <taxon>Arthropoda</taxon>
        <taxon>Hexapoda</taxon>
        <taxon>Insecta</taxon>
        <taxon>Pterygota</taxon>
        <taxon>Neoptera</taxon>
        <taxon>Paraneoptera</taxon>
        <taxon>Hemiptera</taxon>
        <taxon>Sternorrhyncha</taxon>
        <taxon>Aphidomorpha</taxon>
        <taxon>Aphidoidea</taxon>
        <taxon>Aphididae</taxon>
        <taxon>Aphidini</taxon>
        <taxon>Aphis</taxon>
        <taxon>Aphis</taxon>
    </lineage>
</organism>
<dbReference type="AlphaFoldDB" id="A0A6G0TEW6"/>
<protein>
    <submittedName>
        <fullName evidence="2">Uncharacterized protein</fullName>
    </submittedName>
</protein>
<accession>A0A6G0TEW6</accession>
<dbReference type="EMBL" id="VYZN01000041">
    <property type="protein sequence ID" value="KAE9531686.1"/>
    <property type="molecule type" value="Genomic_DNA"/>
</dbReference>
<name>A0A6G0TEW6_APHGL</name>
<dbReference type="Proteomes" id="UP000475862">
    <property type="component" value="Unassembled WGS sequence"/>
</dbReference>
<keyword evidence="1" id="KW-1133">Transmembrane helix</keyword>
<keyword evidence="3" id="KW-1185">Reference proteome</keyword>
<evidence type="ECO:0000313" key="2">
    <source>
        <dbReference type="EMBL" id="KAE9531686.1"/>
    </source>
</evidence>
<evidence type="ECO:0000313" key="3">
    <source>
        <dbReference type="Proteomes" id="UP000475862"/>
    </source>
</evidence>
<reference evidence="2 3" key="1">
    <citation type="submission" date="2019-08" db="EMBL/GenBank/DDBJ databases">
        <title>The genome of the soybean aphid Biotype 1, its phylome, world population structure and adaptation to the North American continent.</title>
        <authorList>
            <person name="Giordano R."/>
            <person name="Donthu R.K."/>
            <person name="Hernandez A.G."/>
            <person name="Wright C.L."/>
            <person name="Zimin A.V."/>
        </authorList>
    </citation>
    <scope>NUCLEOTIDE SEQUENCE [LARGE SCALE GENOMIC DNA]</scope>
    <source>
        <tissue evidence="2">Whole aphids</tissue>
    </source>
</reference>
<keyword evidence="1" id="KW-0812">Transmembrane</keyword>